<dbReference type="Proteomes" id="UP000008063">
    <property type="component" value="Unassembled WGS sequence"/>
</dbReference>
<keyword evidence="9" id="KW-1185">Reference proteome</keyword>
<dbReference type="SMART" id="SM00747">
    <property type="entry name" value="CFEM"/>
    <property type="match status" value="1"/>
</dbReference>
<proteinExistence type="predicted"/>
<feature type="compositionally biased region" description="Low complexity" evidence="5">
    <location>
        <begin position="33"/>
        <end position="48"/>
    </location>
</feature>
<feature type="domain" description="CFEM" evidence="7">
    <location>
        <begin position="60"/>
        <end position="172"/>
    </location>
</feature>
<dbReference type="OrthoDB" id="3267106at2759"/>
<comment type="subcellular location">
    <subcellularLocation>
        <location evidence="1">Secreted</location>
    </subcellularLocation>
</comment>
<evidence type="ECO:0000256" key="5">
    <source>
        <dbReference type="SAM" id="MobiDB-lite"/>
    </source>
</evidence>
<gene>
    <name evidence="8" type="ORF">SERLA73DRAFT_178346</name>
</gene>
<dbReference type="AlphaFoldDB" id="F8PTI9"/>
<dbReference type="InParanoid" id="F8PTI9"/>
<keyword evidence="4" id="KW-1015">Disulfide bond</keyword>
<dbReference type="HOGENOM" id="CLU_094660_1_0_1"/>
<evidence type="ECO:0000256" key="2">
    <source>
        <dbReference type="ARBA" id="ARBA00022525"/>
    </source>
</evidence>
<dbReference type="OMA" id="DVNCYCT"/>
<evidence type="ECO:0000313" key="9">
    <source>
        <dbReference type="Proteomes" id="UP000008063"/>
    </source>
</evidence>
<evidence type="ECO:0000256" key="3">
    <source>
        <dbReference type="ARBA" id="ARBA00022729"/>
    </source>
</evidence>
<dbReference type="GO" id="GO:0005576">
    <property type="term" value="C:extracellular region"/>
    <property type="evidence" value="ECO:0007669"/>
    <property type="project" value="UniProtKB-SubCell"/>
</dbReference>
<accession>F8PTI9</accession>
<dbReference type="InterPro" id="IPR008427">
    <property type="entry name" value="Extracellular_membr_CFEM_dom"/>
</dbReference>
<feature type="chain" id="PRO_5003376888" description="CFEM domain-containing protein" evidence="6">
    <location>
        <begin position="21"/>
        <end position="217"/>
    </location>
</feature>
<dbReference type="Pfam" id="PF05730">
    <property type="entry name" value="CFEM"/>
    <property type="match status" value="1"/>
</dbReference>
<dbReference type="PROSITE" id="PS52012">
    <property type="entry name" value="CFEM"/>
    <property type="match status" value="1"/>
</dbReference>
<feature type="region of interest" description="Disordered" evidence="5">
    <location>
        <begin position="25"/>
        <end position="48"/>
    </location>
</feature>
<keyword evidence="3 6" id="KW-0732">Signal</keyword>
<evidence type="ECO:0000256" key="6">
    <source>
        <dbReference type="SAM" id="SignalP"/>
    </source>
</evidence>
<reference evidence="9" key="1">
    <citation type="journal article" date="2011" name="Science">
        <title>The plant cell wall-decomposing machinery underlies the functional diversity of forest fungi.</title>
        <authorList>
            <person name="Eastwood D.C."/>
            <person name="Floudas D."/>
            <person name="Binder M."/>
            <person name="Majcherczyk A."/>
            <person name="Schneider P."/>
            <person name="Aerts A."/>
            <person name="Asiegbu F.O."/>
            <person name="Baker S.E."/>
            <person name="Barry K."/>
            <person name="Bendiksby M."/>
            <person name="Blumentritt M."/>
            <person name="Coutinho P.M."/>
            <person name="Cullen D."/>
            <person name="de Vries R.P."/>
            <person name="Gathman A."/>
            <person name="Goodell B."/>
            <person name="Henrissat B."/>
            <person name="Ihrmark K."/>
            <person name="Kauserud H."/>
            <person name="Kohler A."/>
            <person name="LaButti K."/>
            <person name="Lapidus A."/>
            <person name="Lavin J.L."/>
            <person name="Lee Y.-H."/>
            <person name="Lindquist E."/>
            <person name="Lilly W."/>
            <person name="Lucas S."/>
            <person name="Morin E."/>
            <person name="Murat C."/>
            <person name="Oguiza J.A."/>
            <person name="Park J."/>
            <person name="Pisabarro A.G."/>
            <person name="Riley R."/>
            <person name="Rosling A."/>
            <person name="Salamov A."/>
            <person name="Schmidt O."/>
            <person name="Schmutz J."/>
            <person name="Skrede I."/>
            <person name="Stenlid J."/>
            <person name="Wiebenga A."/>
            <person name="Xie X."/>
            <person name="Kuees U."/>
            <person name="Hibbett D.S."/>
            <person name="Hoffmeister D."/>
            <person name="Hoegberg N."/>
            <person name="Martin F."/>
            <person name="Grigoriev I.V."/>
            <person name="Watkinson S.C."/>
        </authorList>
    </citation>
    <scope>NUCLEOTIDE SEQUENCE [LARGE SCALE GENOMIC DNA]</scope>
    <source>
        <strain evidence="9">strain S7.3</strain>
    </source>
</reference>
<dbReference type="EMBL" id="GL945478">
    <property type="protein sequence ID" value="EGO00517.1"/>
    <property type="molecule type" value="Genomic_DNA"/>
</dbReference>
<organism evidence="9">
    <name type="scientific">Serpula lacrymans var. lacrymans (strain S7.3)</name>
    <name type="common">Dry rot fungus</name>
    <dbReference type="NCBI Taxonomy" id="936435"/>
    <lineage>
        <taxon>Eukaryota</taxon>
        <taxon>Fungi</taxon>
        <taxon>Dikarya</taxon>
        <taxon>Basidiomycota</taxon>
        <taxon>Agaricomycotina</taxon>
        <taxon>Agaricomycetes</taxon>
        <taxon>Agaricomycetidae</taxon>
        <taxon>Boletales</taxon>
        <taxon>Coniophorineae</taxon>
        <taxon>Serpulaceae</taxon>
        <taxon>Serpula</taxon>
    </lineage>
</organism>
<protein>
    <recommendedName>
        <fullName evidence="7">CFEM domain-containing protein</fullName>
    </recommendedName>
</protein>
<sequence>MHVHSRTVFVILSFLAFALAQGSTSSLQSASNPTPTTSTLASGSTSASGSSITSLSGASSLISGSPNGTFSITTTSSANYPSLSGYPTCVSQCLEIATSNANCTSVVSVNCYCNNTNFTNSIVSCVAQQCYNNIKQAETLAQQFCNLANYSTSLTFPSPPPTSSLASTSTAPTTSVTGPATSNAGVANAVAIDWSNTRTLVNMCVTIGGVILGAALL</sequence>
<name>F8PTI9_SERL3</name>
<keyword evidence="2" id="KW-0964">Secreted</keyword>
<evidence type="ECO:0000256" key="4">
    <source>
        <dbReference type="ARBA" id="ARBA00023157"/>
    </source>
</evidence>
<feature type="signal peptide" evidence="6">
    <location>
        <begin position="1"/>
        <end position="20"/>
    </location>
</feature>
<evidence type="ECO:0000313" key="8">
    <source>
        <dbReference type="EMBL" id="EGO00517.1"/>
    </source>
</evidence>
<evidence type="ECO:0000259" key="7">
    <source>
        <dbReference type="PROSITE" id="PS52012"/>
    </source>
</evidence>
<evidence type="ECO:0000256" key="1">
    <source>
        <dbReference type="ARBA" id="ARBA00004613"/>
    </source>
</evidence>